<feature type="compositionally biased region" description="Acidic residues" evidence="2">
    <location>
        <begin position="271"/>
        <end position="288"/>
    </location>
</feature>
<dbReference type="Proteomes" id="UP001189429">
    <property type="component" value="Unassembled WGS sequence"/>
</dbReference>
<feature type="region of interest" description="Disordered" evidence="2">
    <location>
        <begin position="262"/>
        <end position="387"/>
    </location>
</feature>
<feature type="region of interest" description="Disordered" evidence="2">
    <location>
        <begin position="126"/>
        <end position="150"/>
    </location>
</feature>
<protein>
    <recommendedName>
        <fullName evidence="5">PH domain-containing protein</fullName>
    </recommendedName>
</protein>
<feature type="coiled-coil region" evidence="1">
    <location>
        <begin position="156"/>
        <end position="193"/>
    </location>
</feature>
<reference evidence="3" key="1">
    <citation type="submission" date="2023-10" db="EMBL/GenBank/DDBJ databases">
        <authorList>
            <person name="Chen Y."/>
            <person name="Shah S."/>
            <person name="Dougan E. K."/>
            <person name="Thang M."/>
            <person name="Chan C."/>
        </authorList>
    </citation>
    <scope>NUCLEOTIDE SEQUENCE [LARGE SCALE GENOMIC DNA]</scope>
</reference>
<keyword evidence="4" id="KW-1185">Reference proteome</keyword>
<keyword evidence="1" id="KW-0175">Coiled coil</keyword>
<sequence length="461" mass="49564">DLAGFVEMRRHVKRLQAGSPLLLRVAPGPGGSSGDAGLDICKFWVTKDLLSLKWQEQEGTGKVCEVPLSAITDVVEAAPEGQEADPDHYAISVALRPGTAPGAMDLMCASPEDFESWRDGLKFLIGSTGSQTSSPQARSPQGAAAAAAAGSRSSRCQELERELQKQLEVSMDLQRENQQLREAASQKDAAIVQLVTDLQAKSSSTDRCNKTESTSHESDNHLRDREVAILQRKNGRLRKELHAKQRTISDLLKLVGKVTAQQGAESSAAEGAEEDETEDAEDAEDVDDERQSSVPSPTAMSFRSAGQKGARTPTGRPAPPPSRGLGGAAAVQFAPMPRGRRRAATAAPPSHPPCSPPMRRRGRRPAALPRPSQRREAAAPRPWPPCRGSWSCWRRRSDWWSASPRGWRSPPKRTRSDAVLSPLRRAAGEAPASCLKSAQRGPGGPLGTERDTCLLATIGAN</sequence>
<organism evidence="3 4">
    <name type="scientific">Prorocentrum cordatum</name>
    <dbReference type="NCBI Taxonomy" id="2364126"/>
    <lineage>
        <taxon>Eukaryota</taxon>
        <taxon>Sar</taxon>
        <taxon>Alveolata</taxon>
        <taxon>Dinophyceae</taxon>
        <taxon>Prorocentrales</taxon>
        <taxon>Prorocentraceae</taxon>
        <taxon>Prorocentrum</taxon>
    </lineage>
</organism>
<accession>A0ABN9VIP1</accession>
<feature type="region of interest" description="Disordered" evidence="2">
    <location>
        <begin position="428"/>
        <end position="449"/>
    </location>
</feature>
<feature type="compositionally biased region" description="Polar residues" evidence="2">
    <location>
        <begin position="292"/>
        <end position="301"/>
    </location>
</feature>
<dbReference type="InterPro" id="IPR011993">
    <property type="entry name" value="PH-like_dom_sf"/>
</dbReference>
<feature type="compositionally biased region" description="Basic and acidic residues" evidence="2">
    <location>
        <begin position="207"/>
        <end position="224"/>
    </location>
</feature>
<evidence type="ECO:0000256" key="1">
    <source>
        <dbReference type="SAM" id="Coils"/>
    </source>
</evidence>
<proteinExistence type="predicted"/>
<dbReference type="EMBL" id="CAUYUJ010017192">
    <property type="protein sequence ID" value="CAK0872705.1"/>
    <property type="molecule type" value="Genomic_DNA"/>
</dbReference>
<evidence type="ECO:0008006" key="5">
    <source>
        <dbReference type="Google" id="ProtNLM"/>
    </source>
</evidence>
<feature type="region of interest" description="Disordered" evidence="2">
    <location>
        <begin position="200"/>
        <end position="224"/>
    </location>
</feature>
<feature type="non-terminal residue" evidence="3">
    <location>
        <position position="1"/>
    </location>
</feature>
<dbReference type="Gene3D" id="2.30.29.30">
    <property type="entry name" value="Pleckstrin-homology domain (PH domain)/Phosphotyrosine-binding domain (PTB)"/>
    <property type="match status" value="1"/>
</dbReference>
<evidence type="ECO:0000256" key="2">
    <source>
        <dbReference type="SAM" id="MobiDB-lite"/>
    </source>
</evidence>
<comment type="caution">
    <text evidence="3">The sequence shown here is derived from an EMBL/GenBank/DDBJ whole genome shotgun (WGS) entry which is preliminary data.</text>
</comment>
<name>A0ABN9VIP1_9DINO</name>
<evidence type="ECO:0000313" key="4">
    <source>
        <dbReference type="Proteomes" id="UP001189429"/>
    </source>
</evidence>
<gene>
    <name evidence="3" type="ORF">PCOR1329_LOCUS58086</name>
</gene>
<evidence type="ECO:0000313" key="3">
    <source>
        <dbReference type="EMBL" id="CAK0872705.1"/>
    </source>
</evidence>
<feature type="compositionally biased region" description="Low complexity" evidence="2">
    <location>
        <begin position="133"/>
        <end position="150"/>
    </location>
</feature>